<dbReference type="AlphaFoldDB" id="A0AA39NVW9"/>
<comment type="caution">
    <text evidence="7">The sequence shown here is derived from an EMBL/GenBank/DDBJ whole genome shotgun (WGS) entry which is preliminary data.</text>
</comment>
<dbReference type="GO" id="GO:0022857">
    <property type="term" value="F:transmembrane transporter activity"/>
    <property type="evidence" value="ECO:0007669"/>
    <property type="project" value="TreeGrafter"/>
</dbReference>
<keyword evidence="4 6" id="KW-1133">Transmembrane helix</keyword>
<reference evidence="7" key="1">
    <citation type="submission" date="2023-06" db="EMBL/GenBank/DDBJ databases">
        <authorList>
            <consortium name="Lawrence Berkeley National Laboratory"/>
            <person name="Ahrendt S."/>
            <person name="Sahu N."/>
            <person name="Indic B."/>
            <person name="Wong-Bajracharya J."/>
            <person name="Merenyi Z."/>
            <person name="Ke H.-M."/>
            <person name="Monk M."/>
            <person name="Kocsube S."/>
            <person name="Drula E."/>
            <person name="Lipzen A."/>
            <person name="Balint B."/>
            <person name="Henrissat B."/>
            <person name="Andreopoulos B."/>
            <person name="Martin F.M."/>
            <person name="Harder C.B."/>
            <person name="Rigling D."/>
            <person name="Ford K.L."/>
            <person name="Foster G.D."/>
            <person name="Pangilinan J."/>
            <person name="Papanicolaou A."/>
            <person name="Barry K."/>
            <person name="LaButti K."/>
            <person name="Viragh M."/>
            <person name="Koriabine M."/>
            <person name="Yan M."/>
            <person name="Riley R."/>
            <person name="Champramary S."/>
            <person name="Plett K.L."/>
            <person name="Tsai I.J."/>
            <person name="Slot J."/>
            <person name="Sipos G."/>
            <person name="Plett J."/>
            <person name="Nagy L.G."/>
            <person name="Grigoriev I.V."/>
        </authorList>
    </citation>
    <scope>NUCLEOTIDE SEQUENCE</scope>
    <source>
        <strain evidence="7">ICMP 16352</strain>
    </source>
</reference>
<organism evidence="7 8">
    <name type="scientific">Armillaria novae-zelandiae</name>
    <dbReference type="NCBI Taxonomy" id="153914"/>
    <lineage>
        <taxon>Eukaryota</taxon>
        <taxon>Fungi</taxon>
        <taxon>Dikarya</taxon>
        <taxon>Basidiomycota</taxon>
        <taxon>Agaricomycotina</taxon>
        <taxon>Agaricomycetes</taxon>
        <taxon>Agaricomycetidae</taxon>
        <taxon>Agaricales</taxon>
        <taxon>Marasmiineae</taxon>
        <taxon>Physalacriaceae</taxon>
        <taxon>Armillaria</taxon>
    </lineage>
</organism>
<evidence type="ECO:0000313" key="7">
    <source>
        <dbReference type="EMBL" id="KAK0472549.1"/>
    </source>
</evidence>
<evidence type="ECO:0000256" key="4">
    <source>
        <dbReference type="ARBA" id="ARBA00022989"/>
    </source>
</evidence>
<feature type="transmembrane region" description="Helical" evidence="6">
    <location>
        <begin position="64"/>
        <end position="90"/>
    </location>
</feature>
<evidence type="ECO:0000313" key="8">
    <source>
        <dbReference type="Proteomes" id="UP001175227"/>
    </source>
</evidence>
<keyword evidence="3 6" id="KW-0812">Transmembrane</keyword>
<evidence type="ECO:0000256" key="1">
    <source>
        <dbReference type="ARBA" id="ARBA00004141"/>
    </source>
</evidence>
<keyword evidence="2" id="KW-0813">Transport</keyword>
<proteinExistence type="predicted"/>
<dbReference type="PANTHER" id="PTHR43791">
    <property type="entry name" value="PERMEASE-RELATED"/>
    <property type="match status" value="1"/>
</dbReference>
<comment type="subcellular location">
    <subcellularLocation>
        <location evidence="1">Membrane</location>
        <topology evidence="1">Multi-pass membrane protein</topology>
    </subcellularLocation>
</comment>
<evidence type="ECO:0000256" key="6">
    <source>
        <dbReference type="SAM" id="Phobius"/>
    </source>
</evidence>
<evidence type="ECO:0000256" key="3">
    <source>
        <dbReference type="ARBA" id="ARBA00022692"/>
    </source>
</evidence>
<gene>
    <name evidence="7" type="ORF">IW261DRAFT_1424366</name>
</gene>
<dbReference type="GO" id="GO:0016020">
    <property type="term" value="C:membrane"/>
    <property type="evidence" value="ECO:0007669"/>
    <property type="project" value="UniProtKB-SubCell"/>
</dbReference>
<evidence type="ECO:0000256" key="5">
    <source>
        <dbReference type="ARBA" id="ARBA00023136"/>
    </source>
</evidence>
<dbReference type="EMBL" id="JAUEPR010000040">
    <property type="protein sequence ID" value="KAK0472549.1"/>
    <property type="molecule type" value="Genomic_DNA"/>
</dbReference>
<evidence type="ECO:0000256" key="2">
    <source>
        <dbReference type="ARBA" id="ARBA00022448"/>
    </source>
</evidence>
<name>A0AA39NVW9_9AGAR</name>
<accession>A0AA39NVW9</accession>
<protein>
    <submittedName>
        <fullName evidence="7">Uncharacterized protein</fullName>
    </submittedName>
</protein>
<dbReference type="Proteomes" id="UP001175227">
    <property type="component" value="Unassembled WGS sequence"/>
</dbReference>
<keyword evidence="5 6" id="KW-0472">Membrane</keyword>
<keyword evidence="8" id="KW-1185">Reference proteome</keyword>
<sequence length="109" mass="11898">MTAFAIPPGVRYTCCAATHLNGQASNNIVSHSKRAITTAITVSFGGISEIVVTTIYRQQDFPRYILGIITTIALQVLLLVLLGVTILHFWNENKKVKSKGDVGGFVYML</sequence>
<dbReference type="PANTHER" id="PTHR43791:SF3">
    <property type="entry name" value="MAJOR FACILITATOR SUPERFAMILY (MFS) PROFILE DOMAIN-CONTAINING PROTEIN"/>
    <property type="match status" value="1"/>
</dbReference>